<evidence type="ECO:0000313" key="1">
    <source>
        <dbReference type="EMBL" id="RAW54715.1"/>
    </source>
</evidence>
<evidence type="ECO:0008006" key="3">
    <source>
        <dbReference type="Google" id="ProtNLM"/>
    </source>
</evidence>
<accession>A0A329TZN7</accession>
<proteinExistence type="predicted"/>
<gene>
    <name evidence="1" type="ORF">C4N26_04850</name>
</gene>
<dbReference type="EMBL" id="PRLB01000003">
    <property type="protein sequence ID" value="RAW54715.1"/>
    <property type="molecule type" value="Genomic_DNA"/>
</dbReference>
<dbReference type="RefSeq" id="WP_158400625.1">
    <property type="nucleotide sequence ID" value="NZ_PRLB01000003.1"/>
</dbReference>
<sequence length="229" mass="26201">MMTWVQTQKLRRDEASLMTEWQTRWAQSACFNADGVVDYERWSALPDRKHIVVLLKETNGLHGSLVEFLYHGGSKTYYRTWNNVARWANMILNGTYWKFVPKSSLDDMVRNIAVVNLKKCPGGAIASSKAVRQAARQDADLLKCQIQLYEPDIILTGGWGLVSNILHDEIFADDAEWIRPHEETALWYYKSSLVCTGKETLVVSMPHPNRAAKNWTLELEKVLRATGRS</sequence>
<evidence type="ECO:0000313" key="2">
    <source>
        <dbReference type="Proteomes" id="UP000251144"/>
    </source>
</evidence>
<comment type="caution">
    <text evidence="1">The sequence shown here is derived from an EMBL/GenBank/DDBJ whole genome shotgun (WGS) entry which is preliminary data.</text>
</comment>
<protein>
    <recommendedName>
        <fullName evidence="3">Uracil-DNA glycosylase-like domain-containing protein</fullName>
    </recommendedName>
</protein>
<dbReference type="OrthoDB" id="6397945at2"/>
<dbReference type="AlphaFoldDB" id="A0A329TZN7"/>
<reference evidence="1 2" key="1">
    <citation type="submission" date="2018-02" db="EMBL/GenBank/DDBJ databases">
        <title>Complete genome sequencing of Faecalibacterium prausnitzii strains isolated from the human gut.</title>
        <authorList>
            <person name="Fitzgerald B.C."/>
            <person name="Shkoporov A.N."/>
            <person name="Ross P.R."/>
            <person name="Hill C."/>
        </authorList>
    </citation>
    <scope>NUCLEOTIDE SEQUENCE [LARGE SCALE GENOMIC DNA]</scope>
    <source>
        <strain evidence="1 2">APC942/32-1</strain>
    </source>
</reference>
<organism evidence="1 2">
    <name type="scientific">Faecalibacterium prausnitzii</name>
    <dbReference type="NCBI Taxonomy" id="853"/>
    <lineage>
        <taxon>Bacteria</taxon>
        <taxon>Bacillati</taxon>
        <taxon>Bacillota</taxon>
        <taxon>Clostridia</taxon>
        <taxon>Eubacteriales</taxon>
        <taxon>Oscillospiraceae</taxon>
        <taxon>Faecalibacterium</taxon>
    </lineage>
</organism>
<dbReference type="Proteomes" id="UP000251144">
    <property type="component" value="Unassembled WGS sequence"/>
</dbReference>
<name>A0A329TZN7_9FIRM</name>